<dbReference type="EMBL" id="JASPKZ010005253">
    <property type="protein sequence ID" value="KAJ9589154.1"/>
    <property type="molecule type" value="Genomic_DNA"/>
</dbReference>
<dbReference type="Proteomes" id="UP001233999">
    <property type="component" value="Unassembled WGS sequence"/>
</dbReference>
<dbReference type="AlphaFoldDB" id="A0AAD8EGL5"/>
<sequence>HGGRYEYTALEADSGAHERLELERKARERAQNACQHYLRSCPRYTLLHHLNDI</sequence>
<gene>
    <name evidence="1" type="ORF">L9F63_028062</name>
</gene>
<proteinExistence type="predicted"/>
<feature type="non-terminal residue" evidence="1">
    <location>
        <position position="1"/>
    </location>
</feature>
<name>A0AAD8EGL5_DIPPU</name>
<accession>A0AAD8EGL5</accession>
<feature type="non-terminal residue" evidence="1">
    <location>
        <position position="53"/>
    </location>
</feature>
<reference evidence="1" key="1">
    <citation type="journal article" date="2023" name="IScience">
        <title>Live-bearing cockroach genome reveals convergent evolutionary mechanisms linked to viviparity in insects and beyond.</title>
        <authorList>
            <person name="Fouks B."/>
            <person name="Harrison M.C."/>
            <person name="Mikhailova A.A."/>
            <person name="Marchal E."/>
            <person name="English S."/>
            <person name="Carruthers M."/>
            <person name="Jennings E.C."/>
            <person name="Chiamaka E.L."/>
            <person name="Frigard R.A."/>
            <person name="Pippel M."/>
            <person name="Attardo G.M."/>
            <person name="Benoit J.B."/>
            <person name="Bornberg-Bauer E."/>
            <person name="Tobe S.S."/>
        </authorList>
    </citation>
    <scope>NUCLEOTIDE SEQUENCE</scope>
    <source>
        <strain evidence="1">Stay&amp;Tobe</strain>
    </source>
</reference>
<organism evidence="1 2">
    <name type="scientific">Diploptera punctata</name>
    <name type="common">Pacific beetle cockroach</name>
    <dbReference type="NCBI Taxonomy" id="6984"/>
    <lineage>
        <taxon>Eukaryota</taxon>
        <taxon>Metazoa</taxon>
        <taxon>Ecdysozoa</taxon>
        <taxon>Arthropoda</taxon>
        <taxon>Hexapoda</taxon>
        <taxon>Insecta</taxon>
        <taxon>Pterygota</taxon>
        <taxon>Neoptera</taxon>
        <taxon>Polyneoptera</taxon>
        <taxon>Dictyoptera</taxon>
        <taxon>Blattodea</taxon>
        <taxon>Blaberoidea</taxon>
        <taxon>Blaberidae</taxon>
        <taxon>Diplopterinae</taxon>
        <taxon>Diploptera</taxon>
    </lineage>
</organism>
<protein>
    <submittedName>
        <fullName evidence="1">Uncharacterized protein</fullName>
    </submittedName>
</protein>
<evidence type="ECO:0000313" key="2">
    <source>
        <dbReference type="Proteomes" id="UP001233999"/>
    </source>
</evidence>
<keyword evidence="2" id="KW-1185">Reference proteome</keyword>
<comment type="caution">
    <text evidence="1">The sequence shown here is derived from an EMBL/GenBank/DDBJ whole genome shotgun (WGS) entry which is preliminary data.</text>
</comment>
<reference evidence="1" key="2">
    <citation type="submission" date="2023-05" db="EMBL/GenBank/DDBJ databases">
        <authorList>
            <person name="Fouks B."/>
        </authorList>
    </citation>
    <scope>NUCLEOTIDE SEQUENCE</scope>
    <source>
        <strain evidence="1">Stay&amp;Tobe</strain>
        <tissue evidence="1">Testes</tissue>
    </source>
</reference>
<evidence type="ECO:0000313" key="1">
    <source>
        <dbReference type="EMBL" id="KAJ9589154.1"/>
    </source>
</evidence>